<comment type="caution">
    <text evidence="1">The sequence shown here is derived from an EMBL/GenBank/DDBJ whole genome shotgun (WGS) entry which is preliminary data.</text>
</comment>
<dbReference type="EMBL" id="BPLR01013538">
    <property type="protein sequence ID" value="GIY61862.1"/>
    <property type="molecule type" value="Genomic_DNA"/>
</dbReference>
<reference evidence="1 2" key="1">
    <citation type="submission" date="2021-06" db="EMBL/GenBank/DDBJ databases">
        <title>Caerostris extrusa draft genome.</title>
        <authorList>
            <person name="Kono N."/>
            <person name="Arakawa K."/>
        </authorList>
    </citation>
    <scope>NUCLEOTIDE SEQUENCE [LARGE SCALE GENOMIC DNA]</scope>
</reference>
<evidence type="ECO:0000313" key="2">
    <source>
        <dbReference type="Proteomes" id="UP001054945"/>
    </source>
</evidence>
<dbReference type="Proteomes" id="UP001054945">
    <property type="component" value="Unassembled WGS sequence"/>
</dbReference>
<keyword evidence="2" id="KW-1185">Reference proteome</keyword>
<protein>
    <submittedName>
        <fullName evidence="1">Uncharacterized protein</fullName>
    </submittedName>
</protein>
<gene>
    <name evidence="1" type="ORF">CEXT_65261</name>
</gene>
<evidence type="ECO:0000313" key="1">
    <source>
        <dbReference type="EMBL" id="GIY61862.1"/>
    </source>
</evidence>
<proteinExistence type="predicted"/>
<organism evidence="1 2">
    <name type="scientific">Caerostris extrusa</name>
    <name type="common">Bark spider</name>
    <name type="synonym">Caerostris bankana</name>
    <dbReference type="NCBI Taxonomy" id="172846"/>
    <lineage>
        <taxon>Eukaryota</taxon>
        <taxon>Metazoa</taxon>
        <taxon>Ecdysozoa</taxon>
        <taxon>Arthropoda</taxon>
        <taxon>Chelicerata</taxon>
        <taxon>Arachnida</taxon>
        <taxon>Araneae</taxon>
        <taxon>Araneomorphae</taxon>
        <taxon>Entelegynae</taxon>
        <taxon>Araneoidea</taxon>
        <taxon>Araneidae</taxon>
        <taxon>Caerostris</taxon>
    </lineage>
</organism>
<sequence>MFRYSSRVKKESNFRRYAIIQTPNICRLPFCQKLWPLHLQKFQDSLSGRERTLSSWANKNNANRNRSTAVKLENVCVSLFMPKEGKKHTNKCREVCMMKLETWLYMFQGKY</sequence>
<accession>A0AAV4UVG1</accession>
<dbReference type="AlphaFoldDB" id="A0AAV4UVG1"/>
<name>A0AAV4UVG1_CAEEX</name>